<gene>
    <name evidence="1" type="ORF">SJAV_01840</name>
</gene>
<sequence>MSSQNKIRILAAPGPVSYPLIAYQIKNKDIEITFGKEGTSADAIVDSTVSLVKRGLRLDYITVKRLMVISPGVREGKIGIWRKGSAADVLTRAVIDKRKLNAEIIYSEDFLQLLNMLKSNQVSSATLSSAIAKGEAFEDLLEVPGSCGIHINNSSAEESIINAYKEGIEIAKQDLDRVADYIVKNLPIKVNKEFVVGVFKNAEFDIWKGGEFKEFYELVKKYSSQ</sequence>
<dbReference type="InterPro" id="IPR024533">
    <property type="entry name" value="DUF3834"/>
</dbReference>
<protein>
    <submittedName>
        <fullName evidence="1">DUF3834 domain-containing protein</fullName>
    </submittedName>
</protein>
<evidence type="ECO:0000313" key="1">
    <source>
        <dbReference type="EMBL" id="BFH72240.1"/>
    </source>
</evidence>
<organism evidence="1">
    <name type="scientific">Sulfurisphaera javensis</name>
    <dbReference type="NCBI Taxonomy" id="2049879"/>
    <lineage>
        <taxon>Archaea</taxon>
        <taxon>Thermoproteota</taxon>
        <taxon>Thermoprotei</taxon>
        <taxon>Sulfolobales</taxon>
        <taxon>Sulfolobaceae</taxon>
        <taxon>Sulfurisphaera</taxon>
    </lineage>
</organism>
<dbReference type="SUPFAM" id="SSF53850">
    <property type="entry name" value="Periplasmic binding protein-like II"/>
    <property type="match status" value="1"/>
</dbReference>
<dbReference type="Gene3D" id="3.40.190.200">
    <property type="match status" value="1"/>
</dbReference>
<dbReference type="KEGG" id="sjv:SJAV_01840"/>
<name>A0AAT9GMX6_9CREN</name>
<proteinExistence type="predicted"/>
<dbReference type="Pfam" id="PF12916">
    <property type="entry name" value="DUF3834"/>
    <property type="match status" value="1"/>
</dbReference>
<reference evidence="1" key="1">
    <citation type="submission" date="2024-03" db="EMBL/GenBank/DDBJ databases">
        <title>Complete genome sequence of Sulfurisphaera javensis strain KD-1.</title>
        <authorList>
            <person name="Sakai H."/>
            <person name="Nur N."/>
            <person name="Suwanto A."/>
            <person name="Kurosawa N."/>
        </authorList>
    </citation>
    <scope>NUCLEOTIDE SEQUENCE</scope>
    <source>
        <strain evidence="1">KD-1</strain>
    </source>
</reference>
<dbReference type="RefSeq" id="WP_369610480.1">
    <property type="nucleotide sequence ID" value="NZ_AP031322.1"/>
</dbReference>
<accession>A0AAT9GMX6</accession>
<dbReference type="AlphaFoldDB" id="A0AAT9GMX6"/>
<dbReference type="EMBL" id="AP031322">
    <property type="protein sequence ID" value="BFH72240.1"/>
    <property type="molecule type" value="Genomic_DNA"/>
</dbReference>
<dbReference type="GeneID" id="92353118"/>